<dbReference type="SUPFAM" id="SSF101960">
    <property type="entry name" value="Stabilizer of iron transporter SufD"/>
    <property type="match status" value="1"/>
</dbReference>
<dbReference type="InterPro" id="IPR037284">
    <property type="entry name" value="SUF_FeS_clus_asmbl_SufBD_sf"/>
</dbReference>
<evidence type="ECO:0000313" key="2">
    <source>
        <dbReference type="EMBL" id="AGI27165.1"/>
    </source>
</evidence>
<protein>
    <submittedName>
        <fullName evidence="2">ABC-type transport system involved in Fe-S cluster assembly, permease component</fullName>
    </submittedName>
</protein>
<dbReference type="KEGG" id="pld:PalTV_180"/>
<proteinExistence type="predicted"/>
<dbReference type="InterPro" id="IPR055346">
    <property type="entry name" value="Fe-S_cluster_assembly_SufBD"/>
</dbReference>
<dbReference type="Proteomes" id="UP000012083">
    <property type="component" value="Chromosome"/>
</dbReference>
<sequence>MFDIQLLNIDAYMIVVIDGKLSKKYSNINKLCANNLIYLKTNILKKENQFINSYSGLIIYLKSTIKIKKPIYILHISKKKIYTKNNLQIVVFVEKKLKIQMLEHYINKSKIKNINNINMEMNINNKANIAYYKLEELNKIDYYLSNIIVHQKKYSKCEFYNINIYSYYLYNKVLINLKDEYSKCKVLGLFYPKKLIKNKIIINHKNNFTKSNVDYKGIINDTSKGIFNCYINIKKNLKNVYGIQKNSNILLSNNATIKTNPKLKIKSKDVVCTHKTIIGKINEDYIFYLRTRGIKKHLAKTLILLSLINEILKKIEIKSLKKYLFFTKIKKIFGLKDIYLYKNVN</sequence>
<dbReference type="Pfam" id="PF01458">
    <property type="entry name" value="SUFBD_core"/>
    <property type="match status" value="1"/>
</dbReference>
<reference evidence="2 3" key="1">
    <citation type="journal article" date="2013" name="Genome Biol. Evol.">
        <title>The evolution of genomic instability in the obligate endosymbionts of whiteflies.</title>
        <authorList>
            <person name="Sloan D.B."/>
            <person name="Moran N.A."/>
        </authorList>
    </citation>
    <scope>NUCLEOTIDE SEQUENCE [LARGE SCALE GENOMIC DNA]</scope>
    <source>
        <strain evidence="2 3">TV</strain>
    </source>
</reference>
<dbReference type="GO" id="GO:0016226">
    <property type="term" value="P:iron-sulfur cluster assembly"/>
    <property type="evidence" value="ECO:0007669"/>
    <property type="project" value="InterPro"/>
</dbReference>
<name>A0A8D4BPT8_9GAMM</name>
<dbReference type="PANTHER" id="PTHR43575">
    <property type="entry name" value="PROTEIN ABCI7, CHLOROPLASTIC"/>
    <property type="match status" value="1"/>
</dbReference>
<dbReference type="EMBL" id="CP004358">
    <property type="protein sequence ID" value="AGI27165.1"/>
    <property type="molecule type" value="Genomic_DNA"/>
</dbReference>
<dbReference type="RefSeq" id="WP_015482576.1">
    <property type="nucleotide sequence ID" value="NC_020831.1"/>
</dbReference>
<dbReference type="AlphaFoldDB" id="A0A8D4BPT8"/>
<organism evidence="2 3">
    <name type="scientific">Candidatus Portiera aleyrodidarum TV</name>
    <dbReference type="NCBI Taxonomy" id="1297582"/>
    <lineage>
        <taxon>Bacteria</taxon>
        <taxon>Pseudomonadati</taxon>
        <taxon>Pseudomonadota</taxon>
        <taxon>Gammaproteobacteria</taxon>
        <taxon>Candidatus Johnevansiales</taxon>
        <taxon>Candidatus Johnevansiaceae</taxon>
        <taxon>Candidatus Portiera</taxon>
    </lineage>
</organism>
<dbReference type="PANTHER" id="PTHR43575:SF1">
    <property type="entry name" value="PROTEIN ABCI7, CHLOROPLASTIC"/>
    <property type="match status" value="1"/>
</dbReference>
<feature type="domain" description="SUF system FeS cluster assembly SufBD core" evidence="1">
    <location>
        <begin position="87"/>
        <end position="304"/>
    </location>
</feature>
<accession>A0A8D4BPT8</accession>
<evidence type="ECO:0000259" key="1">
    <source>
        <dbReference type="Pfam" id="PF01458"/>
    </source>
</evidence>
<evidence type="ECO:0000313" key="3">
    <source>
        <dbReference type="Proteomes" id="UP000012083"/>
    </source>
</evidence>
<gene>
    <name evidence="2" type="primary">sufD</name>
    <name evidence="2" type="ORF">PalTV_180</name>
</gene>
<dbReference type="InterPro" id="IPR000825">
    <property type="entry name" value="SUF_FeS_clus_asmbl_SufBD_core"/>
</dbReference>